<dbReference type="SUPFAM" id="SSF55785">
    <property type="entry name" value="PYP-like sensor domain (PAS domain)"/>
    <property type="match status" value="2"/>
</dbReference>
<dbReference type="CDD" id="cd01949">
    <property type="entry name" value="GGDEF"/>
    <property type="match status" value="1"/>
</dbReference>
<dbReference type="SMART" id="SM00086">
    <property type="entry name" value="PAC"/>
    <property type="match status" value="2"/>
</dbReference>
<evidence type="ECO:0000259" key="1">
    <source>
        <dbReference type="PROSITE" id="PS50113"/>
    </source>
</evidence>
<dbReference type="PROSITE" id="PS50887">
    <property type="entry name" value="GGDEF"/>
    <property type="match status" value="1"/>
</dbReference>
<feature type="domain" description="GGDEF" evidence="2">
    <location>
        <begin position="321"/>
        <end position="449"/>
    </location>
</feature>
<dbReference type="Pfam" id="PF00990">
    <property type="entry name" value="GGDEF"/>
    <property type="match status" value="1"/>
</dbReference>
<dbReference type="PROSITE" id="PS50113">
    <property type="entry name" value="PAC"/>
    <property type="match status" value="2"/>
</dbReference>
<dbReference type="RefSeq" id="WP_168773582.1">
    <property type="nucleotide sequence ID" value="NZ_JAABNR010000003.1"/>
</dbReference>
<comment type="caution">
    <text evidence="3">The sequence shown here is derived from an EMBL/GenBank/DDBJ whole genome shotgun (WGS) entry which is preliminary data.</text>
</comment>
<dbReference type="InterPro" id="IPR013655">
    <property type="entry name" value="PAS_fold_3"/>
</dbReference>
<dbReference type="InterPro" id="IPR029787">
    <property type="entry name" value="Nucleotide_cyclase"/>
</dbReference>
<dbReference type="SUPFAM" id="SSF55073">
    <property type="entry name" value="Nucleotide cyclase"/>
    <property type="match status" value="1"/>
</dbReference>
<dbReference type="PANTHER" id="PTHR44757">
    <property type="entry name" value="DIGUANYLATE CYCLASE DGCP"/>
    <property type="match status" value="1"/>
</dbReference>
<evidence type="ECO:0000313" key="4">
    <source>
        <dbReference type="Proteomes" id="UP001193501"/>
    </source>
</evidence>
<dbReference type="InterPro" id="IPR052155">
    <property type="entry name" value="Biofilm_reg_signaling"/>
</dbReference>
<sequence length="449" mass="50867">MDLLGNIGPEPTSYWQAVISAAGLGVWDYDISTGEKHYSRRWHEIRGLIPGGPMPQTDEEWYDIVHPDDLAIARHYTTLINEGRADEVSFEYREKKPDGEWVWIMCRGRAIGHDAQGRATRFVGVDTDITAMKKTEDERALYSKQLDIALTVGKIGVWQYNAKTNSVHWDRRLRQIYGLPEDLDPLPRDIWERSIHPDDLEMVLERTAWGQSSGEDYDLDYRIIRLEDGVIRHIRSRVSLVEDAPEGLSFMGVNWDMTDDIQRSLQLEEAKREAEERLYQLSLAHKELEYLSNHDPLTGLHNRRSLRSYLSQLCPDGRPPDGTGFLLFDVDRFKRVNDRFGHAVGDEMIECVARALTEKLTQAEIIARTGGDEFLAVIAAGTGYDQMVHLGQAVIDHARSLTRHQGEEMTVSVGIAMADKESSVSDVLTWADRAMYKAKLMGGAVAALA</sequence>
<dbReference type="Gene3D" id="3.30.450.20">
    <property type="entry name" value="PAS domain"/>
    <property type="match status" value="2"/>
</dbReference>
<dbReference type="AlphaFoldDB" id="A0AAE5BU06"/>
<gene>
    <name evidence="3" type="ORF">GV832_04175</name>
</gene>
<dbReference type="NCBIfam" id="TIGR00229">
    <property type="entry name" value="sensory_box"/>
    <property type="match status" value="1"/>
</dbReference>
<reference evidence="3" key="1">
    <citation type="submission" date="2020-01" db="EMBL/GenBank/DDBJ databases">
        <authorList>
            <person name="Chen W.-M."/>
        </authorList>
    </citation>
    <scope>NUCLEOTIDE SEQUENCE</scope>
    <source>
        <strain evidence="3">CYK-10</strain>
    </source>
</reference>
<dbReference type="InterPro" id="IPR000700">
    <property type="entry name" value="PAS-assoc_C"/>
</dbReference>
<dbReference type="Gene3D" id="3.30.70.270">
    <property type="match status" value="1"/>
</dbReference>
<dbReference type="Gene3D" id="2.10.70.100">
    <property type="match status" value="2"/>
</dbReference>
<dbReference type="Pfam" id="PF08447">
    <property type="entry name" value="PAS_3"/>
    <property type="match status" value="2"/>
</dbReference>
<dbReference type="SMART" id="SM00267">
    <property type="entry name" value="GGDEF"/>
    <property type="match status" value="1"/>
</dbReference>
<dbReference type="InterPro" id="IPR035965">
    <property type="entry name" value="PAS-like_dom_sf"/>
</dbReference>
<dbReference type="InterPro" id="IPR001610">
    <property type="entry name" value="PAC"/>
</dbReference>
<dbReference type="InterPro" id="IPR000014">
    <property type="entry name" value="PAS"/>
</dbReference>
<evidence type="ECO:0000313" key="3">
    <source>
        <dbReference type="EMBL" id="NBZ86767.1"/>
    </source>
</evidence>
<proteinExistence type="predicted"/>
<evidence type="ECO:0000259" key="2">
    <source>
        <dbReference type="PROSITE" id="PS50887"/>
    </source>
</evidence>
<protein>
    <submittedName>
        <fullName evidence="3">Diguanylate cyclase</fullName>
    </submittedName>
</protein>
<keyword evidence="4" id="KW-1185">Reference proteome</keyword>
<dbReference type="Proteomes" id="UP001193501">
    <property type="component" value="Unassembled WGS sequence"/>
</dbReference>
<dbReference type="InterPro" id="IPR000160">
    <property type="entry name" value="GGDEF_dom"/>
</dbReference>
<feature type="domain" description="PAC" evidence="1">
    <location>
        <begin position="88"/>
        <end position="141"/>
    </location>
</feature>
<dbReference type="InterPro" id="IPR043128">
    <property type="entry name" value="Rev_trsase/Diguanyl_cyclase"/>
</dbReference>
<dbReference type="CDD" id="cd00130">
    <property type="entry name" value="PAS"/>
    <property type="match status" value="2"/>
</dbReference>
<name>A0AAE5BU06_9RHOB</name>
<organism evidence="3 4">
    <name type="scientific">Stagnihabitans tardus</name>
    <dbReference type="NCBI Taxonomy" id="2699202"/>
    <lineage>
        <taxon>Bacteria</taxon>
        <taxon>Pseudomonadati</taxon>
        <taxon>Pseudomonadota</taxon>
        <taxon>Alphaproteobacteria</taxon>
        <taxon>Rhodobacterales</taxon>
        <taxon>Paracoccaceae</taxon>
        <taxon>Stagnihabitans</taxon>
    </lineage>
</organism>
<accession>A0AAE5BU06</accession>
<feature type="domain" description="PAC" evidence="1">
    <location>
        <begin position="217"/>
        <end position="269"/>
    </location>
</feature>
<dbReference type="EMBL" id="JAABNR010000003">
    <property type="protein sequence ID" value="NBZ86767.1"/>
    <property type="molecule type" value="Genomic_DNA"/>
</dbReference>
<dbReference type="NCBIfam" id="TIGR00254">
    <property type="entry name" value="GGDEF"/>
    <property type="match status" value="1"/>
</dbReference>
<dbReference type="PANTHER" id="PTHR44757:SF2">
    <property type="entry name" value="BIOFILM ARCHITECTURE MAINTENANCE PROTEIN MBAA"/>
    <property type="match status" value="1"/>
</dbReference>